<dbReference type="GO" id="GO:0006367">
    <property type="term" value="P:transcription initiation at RNA polymerase II promoter"/>
    <property type="evidence" value="ECO:0007669"/>
    <property type="project" value="TreeGrafter"/>
</dbReference>
<dbReference type="Gene3D" id="3.30.1490.120">
    <property type="entry name" value="RNA polymerase Rpb7-like, N-terminal domain"/>
    <property type="match status" value="1"/>
</dbReference>
<dbReference type="GO" id="GO:0060213">
    <property type="term" value="P:positive regulation of nuclear-transcribed mRNA poly(A) tail shortening"/>
    <property type="evidence" value="ECO:0007669"/>
    <property type="project" value="TreeGrafter"/>
</dbReference>
<evidence type="ECO:0000259" key="7">
    <source>
        <dbReference type="Pfam" id="PF00575"/>
    </source>
</evidence>
<evidence type="ECO:0000256" key="6">
    <source>
        <dbReference type="RuleBase" id="RU369086"/>
    </source>
</evidence>
<dbReference type="GO" id="GO:0005665">
    <property type="term" value="C:RNA polymerase II, core complex"/>
    <property type="evidence" value="ECO:0007669"/>
    <property type="project" value="TreeGrafter"/>
</dbReference>
<sequence length="171" mass="19218">MFFLHNLERQVTLHPSYFGKNMHELVTSKLLSDVEGTCTGQYYIISVMDTFNVSEGRIIPGSGLAEFTVRYRAVVWRPFKNETVDAIVTAVNPAGFHCMAGPLEFFVSRELISKDIKFDPNATPWQWTDNEDQVIEKGAQVRVKLIGLRSDVGSMYAIGSIKEDYLGVPPP</sequence>
<dbReference type="GeneID" id="36291694"/>
<dbReference type="SUPFAM" id="SSF88798">
    <property type="entry name" value="N-terminal, heterodimerisation domain of RBP7 (RpoE)"/>
    <property type="match status" value="1"/>
</dbReference>
<organism evidence="9">
    <name type="scientific">Pseudogymnoascus destructans</name>
    <dbReference type="NCBI Taxonomy" id="655981"/>
    <lineage>
        <taxon>Eukaryota</taxon>
        <taxon>Fungi</taxon>
        <taxon>Dikarya</taxon>
        <taxon>Ascomycota</taxon>
        <taxon>Pezizomycotina</taxon>
        <taxon>Leotiomycetes</taxon>
        <taxon>Thelebolales</taxon>
        <taxon>Thelebolaceae</taxon>
        <taxon>Pseudogymnoascus</taxon>
    </lineage>
</organism>
<dbReference type="Pfam" id="PF03876">
    <property type="entry name" value="SHS2_Rpb7-N"/>
    <property type="match status" value="1"/>
</dbReference>
<dbReference type="GO" id="GO:0000932">
    <property type="term" value="C:P-body"/>
    <property type="evidence" value="ECO:0007669"/>
    <property type="project" value="TreeGrafter"/>
</dbReference>
<dbReference type="GO" id="GO:0045948">
    <property type="term" value="P:positive regulation of translational initiation"/>
    <property type="evidence" value="ECO:0007669"/>
    <property type="project" value="TreeGrafter"/>
</dbReference>
<dbReference type="RefSeq" id="XP_024320162.1">
    <property type="nucleotide sequence ID" value="XM_024472200.1"/>
</dbReference>
<dbReference type="CDD" id="cd04462">
    <property type="entry name" value="S1_RNAPII_Rpb7"/>
    <property type="match status" value="1"/>
</dbReference>
<dbReference type="Proteomes" id="UP000077154">
    <property type="component" value="Unassembled WGS sequence"/>
</dbReference>
<dbReference type="GO" id="GO:0003697">
    <property type="term" value="F:single-stranded DNA binding"/>
    <property type="evidence" value="ECO:0007669"/>
    <property type="project" value="TreeGrafter"/>
</dbReference>
<evidence type="ECO:0000256" key="4">
    <source>
        <dbReference type="ARBA" id="ARBA00023163"/>
    </source>
</evidence>
<dbReference type="OrthoDB" id="1162399at2759"/>
<comment type="subcellular location">
    <subcellularLocation>
        <location evidence="1 6">Nucleus</location>
    </subcellularLocation>
</comment>
<comment type="similarity">
    <text evidence="2">Belongs to the eukaryotic RPB7/RPC8 RNA polymerase subunit family.</text>
</comment>
<protein>
    <recommendedName>
        <fullName evidence="6">DNA-directed RNA polymerase subunit</fullName>
    </recommendedName>
</protein>
<dbReference type="FunFam" id="2.40.50.140:FF:000043">
    <property type="entry name" value="DNA-directed RNA polymerase II subunit RPB7"/>
    <property type="match status" value="1"/>
</dbReference>
<accession>A0A176ZXY3</accession>
<dbReference type="PANTHER" id="PTHR12709">
    <property type="entry name" value="DNA-DIRECTED RNA POLYMERASE II, III"/>
    <property type="match status" value="1"/>
</dbReference>
<reference evidence="9" key="1">
    <citation type="submission" date="2016-03" db="EMBL/GenBank/DDBJ databases">
        <title>Updated assembly of Pseudogymnoascus destructans, the fungus causing white-nose syndrome of bats.</title>
        <authorList>
            <person name="Palmer J.M."/>
            <person name="Drees K.P."/>
            <person name="Foster J.T."/>
            <person name="Lindner D.L."/>
        </authorList>
    </citation>
    <scope>NUCLEOTIDE SEQUENCE [LARGE SCALE GENOMIC DNA]</scope>
    <source>
        <strain evidence="9">20631-21</strain>
    </source>
</reference>
<evidence type="ECO:0000256" key="3">
    <source>
        <dbReference type="ARBA" id="ARBA00022478"/>
    </source>
</evidence>
<keyword evidence="4 6" id="KW-0804">Transcription</keyword>
<dbReference type="GO" id="GO:0031369">
    <property type="term" value="F:translation initiation factor binding"/>
    <property type="evidence" value="ECO:0007669"/>
    <property type="project" value="TreeGrafter"/>
</dbReference>
<dbReference type="Pfam" id="PF00575">
    <property type="entry name" value="S1"/>
    <property type="match status" value="1"/>
</dbReference>
<dbReference type="InterPro" id="IPR012340">
    <property type="entry name" value="NA-bd_OB-fold"/>
</dbReference>
<dbReference type="SUPFAM" id="SSF50249">
    <property type="entry name" value="Nucleic acid-binding proteins"/>
    <property type="match status" value="1"/>
</dbReference>
<feature type="domain" description="RNA polymerase Rpb7-like N-terminal" evidence="8">
    <location>
        <begin position="9"/>
        <end position="63"/>
    </location>
</feature>
<dbReference type="InterPro" id="IPR036898">
    <property type="entry name" value="RNA_pol_Rpb7-like_N_sf"/>
</dbReference>
<dbReference type="AlphaFoldDB" id="A0A176ZXY3"/>
<evidence type="ECO:0000259" key="8">
    <source>
        <dbReference type="Pfam" id="PF03876"/>
    </source>
</evidence>
<dbReference type="InterPro" id="IPR045113">
    <property type="entry name" value="Rpb7-like"/>
</dbReference>
<dbReference type="InterPro" id="IPR003029">
    <property type="entry name" value="S1_domain"/>
</dbReference>
<dbReference type="Gene3D" id="2.40.50.140">
    <property type="entry name" value="Nucleic acid-binding proteins"/>
    <property type="match status" value="1"/>
</dbReference>
<dbReference type="eggNOG" id="KOG3298">
    <property type="taxonomic scope" value="Eukaryota"/>
</dbReference>
<proteinExistence type="inferred from homology"/>
<evidence type="ECO:0000256" key="5">
    <source>
        <dbReference type="ARBA" id="ARBA00023242"/>
    </source>
</evidence>
<name>A0A176ZXY3_9PEZI</name>
<dbReference type="EMBL" id="KV441414">
    <property type="protein sequence ID" value="OAF54859.1"/>
    <property type="molecule type" value="Genomic_DNA"/>
</dbReference>
<keyword evidence="5 6" id="KW-0539">Nucleus</keyword>
<keyword evidence="3 6" id="KW-0240">DNA-directed RNA polymerase</keyword>
<comment type="function">
    <text evidence="6">DNA-dependent RNA polymerase which catalyzes the transcription of DNA into RNA using the four ribonucleoside triphosphates as substrates.</text>
</comment>
<gene>
    <name evidence="9" type="primary">RPB7</name>
    <name evidence="9" type="ORF">VC83_08654</name>
</gene>
<dbReference type="PANTHER" id="PTHR12709:SF4">
    <property type="entry name" value="DNA-DIRECTED RNA POLYMERASE II SUBUNIT RPB7"/>
    <property type="match status" value="1"/>
</dbReference>
<evidence type="ECO:0000313" key="9">
    <source>
        <dbReference type="EMBL" id="OAF54859.1"/>
    </source>
</evidence>
<dbReference type="InterPro" id="IPR005576">
    <property type="entry name" value="Rpb7-like_N"/>
</dbReference>
<evidence type="ECO:0000256" key="1">
    <source>
        <dbReference type="ARBA" id="ARBA00004123"/>
    </source>
</evidence>
<evidence type="ECO:0000256" key="2">
    <source>
        <dbReference type="ARBA" id="ARBA00009307"/>
    </source>
</evidence>
<dbReference type="FunFam" id="3.30.1490.120:FF:000001">
    <property type="entry name" value="DNA-directed RNA polymerase II subunit RPB7"/>
    <property type="match status" value="1"/>
</dbReference>
<dbReference type="CDD" id="cd04329">
    <property type="entry name" value="RNAP_II_Rpb7_N"/>
    <property type="match status" value="1"/>
</dbReference>
<feature type="domain" description="S1 motif" evidence="7">
    <location>
        <begin position="78"/>
        <end position="154"/>
    </location>
</feature>
<dbReference type="VEuPathDB" id="FungiDB:GMDG_05195"/>
<dbReference type="GO" id="GO:0003727">
    <property type="term" value="F:single-stranded RNA binding"/>
    <property type="evidence" value="ECO:0007669"/>
    <property type="project" value="TreeGrafter"/>
</dbReference>